<sequence>MALGSVKTWSKPEDSYLWQGQLSNDVLRLQGGDQVSILVRPDDVDFGGVDGAFLGGSVIHEQLAVEPYLDFFGGTDNEAGRSHDTFVWTNQSSAVDEQLALELMSPFQEFEEIVVTDEC</sequence>
<comment type="caution">
    <text evidence="1">The sequence shown here is derived from an EMBL/GenBank/DDBJ whole genome shotgun (WGS) entry which is preliminary data.</text>
</comment>
<organism evidence="1 2">
    <name type="scientific">Prunus dulcis</name>
    <name type="common">Almond</name>
    <name type="synonym">Amygdalus dulcis</name>
    <dbReference type="NCBI Taxonomy" id="3755"/>
    <lineage>
        <taxon>Eukaryota</taxon>
        <taxon>Viridiplantae</taxon>
        <taxon>Streptophyta</taxon>
        <taxon>Embryophyta</taxon>
        <taxon>Tracheophyta</taxon>
        <taxon>Spermatophyta</taxon>
        <taxon>Magnoliopsida</taxon>
        <taxon>eudicotyledons</taxon>
        <taxon>Gunneridae</taxon>
        <taxon>Pentapetalae</taxon>
        <taxon>rosids</taxon>
        <taxon>fabids</taxon>
        <taxon>Rosales</taxon>
        <taxon>Rosaceae</taxon>
        <taxon>Amygdaloideae</taxon>
        <taxon>Amygdaleae</taxon>
        <taxon>Prunus</taxon>
    </lineage>
</organism>
<accession>A0AAD5F7N2</accession>
<protein>
    <submittedName>
        <fullName evidence="1">Uncharacterized protein</fullName>
    </submittedName>
</protein>
<name>A0AAD5F7N2_PRUDU</name>
<proteinExistence type="predicted"/>
<dbReference type="AlphaFoldDB" id="A0AAD5F7N2"/>
<reference evidence="1 2" key="1">
    <citation type="journal article" date="2022" name="G3 (Bethesda)">
        <title>Whole-genome sequence and methylome profiling of the almond [Prunus dulcis (Mill.) D.A. Webb] cultivar 'Nonpareil'.</title>
        <authorList>
            <person name="D'Amico-Willman K.M."/>
            <person name="Ouma W.Z."/>
            <person name="Meulia T."/>
            <person name="Sideli G.M."/>
            <person name="Gradziel T.M."/>
            <person name="Fresnedo-Ramirez J."/>
        </authorList>
    </citation>
    <scope>NUCLEOTIDE SEQUENCE [LARGE SCALE GENOMIC DNA]</scope>
    <source>
        <strain evidence="1">Clone GOH B32 T37-40</strain>
    </source>
</reference>
<dbReference type="Proteomes" id="UP001054821">
    <property type="component" value="Chromosome 1"/>
</dbReference>
<gene>
    <name evidence="1" type="ORF">L3X38_008970</name>
</gene>
<evidence type="ECO:0000313" key="2">
    <source>
        <dbReference type="Proteomes" id="UP001054821"/>
    </source>
</evidence>
<evidence type="ECO:0000313" key="1">
    <source>
        <dbReference type="EMBL" id="KAI5356075.1"/>
    </source>
</evidence>
<dbReference type="EMBL" id="JAJFAZ020000001">
    <property type="protein sequence ID" value="KAI5356075.1"/>
    <property type="molecule type" value="Genomic_DNA"/>
</dbReference>
<keyword evidence="2" id="KW-1185">Reference proteome</keyword>